<reference evidence="2 3" key="1">
    <citation type="submission" date="2016-09" db="EMBL/GenBank/DDBJ databases">
        <title>Extensive genetic diversity and differential bi-allelic expression allows diatom success in the polar Southern Ocean.</title>
        <authorList>
            <consortium name="DOE Joint Genome Institute"/>
            <person name="Mock T."/>
            <person name="Otillar R.P."/>
            <person name="Strauss J."/>
            <person name="Dupont C."/>
            <person name="Frickenhaus S."/>
            <person name="Maumus F."/>
            <person name="Mcmullan M."/>
            <person name="Sanges R."/>
            <person name="Schmutz J."/>
            <person name="Toseland A."/>
            <person name="Valas R."/>
            <person name="Veluchamy A."/>
            <person name="Ward B.J."/>
            <person name="Allen A."/>
            <person name="Barry K."/>
            <person name="Falciatore A."/>
            <person name="Ferrante M."/>
            <person name="Fortunato A.E."/>
            <person name="Gloeckner G."/>
            <person name="Gruber A."/>
            <person name="Hipkin R."/>
            <person name="Janech M."/>
            <person name="Kroth P."/>
            <person name="Leese F."/>
            <person name="Lindquist E."/>
            <person name="Lyon B.R."/>
            <person name="Martin J."/>
            <person name="Mayer C."/>
            <person name="Parker M."/>
            <person name="Quesneville H."/>
            <person name="Raymond J."/>
            <person name="Uhlig C."/>
            <person name="Valentin K.U."/>
            <person name="Worden A.Z."/>
            <person name="Armbrust E.V."/>
            <person name="Bowler C."/>
            <person name="Green B."/>
            <person name="Moulton V."/>
            <person name="Van Oosterhout C."/>
            <person name="Grigoriev I."/>
        </authorList>
    </citation>
    <scope>NUCLEOTIDE SEQUENCE [LARGE SCALE GENOMIC DNA]</scope>
    <source>
        <strain evidence="2 3">CCMP1102</strain>
    </source>
</reference>
<dbReference type="OrthoDB" id="10556197at2759"/>
<dbReference type="Proteomes" id="UP000095751">
    <property type="component" value="Unassembled WGS sequence"/>
</dbReference>
<proteinExistence type="predicted"/>
<name>A0A1E7EX67_9STRA</name>
<evidence type="ECO:0000313" key="3">
    <source>
        <dbReference type="Proteomes" id="UP000095751"/>
    </source>
</evidence>
<gene>
    <name evidence="2" type="ORF">FRACYDRAFT_247093</name>
</gene>
<dbReference type="KEGG" id="fcy:FRACYDRAFT_247093"/>
<dbReference type="AlphaFoldDB" id="A0A1E7EX67"/>
<evidence type="ECO:0000313" key="2">
    <source>
        <dbReference type="EMBL" id="OEU10551.1"/>
    </source>
</evidence>
<keyword evidence="3" id="KW-1185">Reference proteome</keyword>
<accession>A0A1E7EX67</accession>
<protein>
    <submittedName>
        <fullName evidence="2">Uncharacterized protein</fullName>
    </submittedName>
</protein>
<dbReference type="EMBL" id="KV784371">
    <property type="protein sequence ID" value="OEU10551.1"/>
    <property type="molecule type" value="Genomic_DNA"/>
</dbReference>
<sequence length="193" mass="21340">MSTANNNNGYNNKRSASDGGHNNADADGGESEKESFVDKMKRIIINFGHNTKLCCFKVSKQTEISVSDFKVAQIKKKFGIDYLTLIENDAPVTELKSCLKTALKDIAVFQDKIDDHLDQIDGKEQAINSEKIVAPPTRTKSVTKKMEKKEGDNNNNEIQVQLPTATIDEIHDHDNVIVAPNGYNVCCPLDIDG</sequence>
<dbReference type="InParanoid" id="A0A1E7EX67"/>
<feature type="region of interest" description="Disordered" evidence="1">
    <location>
        <begin position="1"/>
        <end position="32"/>
    </location>
</feature>
<feature type="compositionally biased region" description="Polar residues" evidence="1">
    <location>
        <begin position="1"/>
        <end position="14"/>
    </location>
</feature>
<organism evidence="2 3">
    <name type="scientific">Fragilariopsis cylindrus CCMP1102</name>
    <dbReference type="NCBI Taxonomy" id="635003"/>
    <lineage>
        <taxon>Eukaryota</taxon>
        <taxon>Sar</taxon>
        <taxon>Stramenopiles</taxon>
        <taxon>Ochrophyta</taxon>
        <taxon>Bacillariophyta</taxon>
        <taxon>Bacillariophyceae</taxon>
        <taxon>Bacillariophycidae</taxon>
        <taxon>Bacillariales</taxon>
        <taxon>Bacillariaceae</taxon>
        <taxon>Fragilariopsis</taxon>
    </lineage>
</organism>
<evidence type="ECO:0000256" key="1">
    <source>
        <dbReference type="SAM" id="MobiDB-lite"/>
    </source>
</evidence>